<dbReference type="HOGENOM" id="CLU_012712_5_1_1"/>
<accession>A0A0C9YNJ5</accession>
<comment type="similarity">
    <text evidence="1">Belongs to the choline/ethanolamine kinase family.</text>
</comment>
<dbReference type="OrthoDB" id="10267235at2759"/>
<sequence length="440" mass="49283">MTETALVAESTSTGTRSTPDTLIPLIETSSVSFRPTTSLRHVPAVDVVNGLRVSHVKLDPRSYKSQAFATRLLSVVVALQVPGWCTAPDISPALLSIHKVSGALTNSVYFVSCPSSRCVPTLLLRIYGVSTDSLISRPRELNILHILSSQYNIGPVIYGTFTNGRIEEYFDSITLTPRDIREKTISRWIGARMAELHSVKISAVEGPLAITSQEGKSWEIGVKRNIKAWLPLAAEILVHPNMKEEDTAALDLDAFRQKWSRYMRWISHIEKVEGCSRRVFAHNDAQYGNLLRLTRGLPEGTPEHHQIVVVDFEYAAPNPLAFDIVNHFHEWTADYHSSAPHTLHPSRYPTPEERRNFYQAYLAHVNSASCGVVSATNLAQLERQVRIWSPASHAMWAVWGIVQAKDNLERGTGECEFDYISYAKCRMQAFSCELEELGVQ</sequence>
<name>A0A0C9YNJ5_9AGAM</name>
<dbReference type="Pfam" id="PF01633">
    <property type="entry name" value="Choline_kinase"/>
    <property type="match status" value="1"/>
</dbReference>
<gene>
    <name evidence="2" type="ORF">PISMIDRAFT_636707</name>
</gene>
<dbReference type="Proteomes" id="UP000054018">
    <property type="component" value="Unassembled WGS sequence"/>
</dbReference>
<evidence type="ECO:0000313" key="2">
    <source>
        <dbReference type="EMBL" id="KIK26585.1"/>
    </source>
</evidence>
<dbReference type="AlphaFoldDB" id="A0A0C9YNJ5"/>
<dbReference type="InterPro" id="IPR011009">
    <property type="entry name" value="Kinase-like_dom_sf"/>
</dbReference>
<dbReference type="CDD" id="cd05157">
    <property type="entry name" value="ETNK_euk"/>
    <property type="match status" value="1"/>
</dbReference>
<dbReference type="Gene3D" id="3.90.1200.10">
    <property type="match status" value="1"/>
</dbReference>
<keyword evidence="3" id="KW-1185">Reference proteome</keyword>
<dbReference type="SUPFAM" id="SSF56112">
    <property type="entry name" value="Protein kinase-like (PK-like)"/>
    <property type="match status" value="1"/>
</dbReference>
<organism evidence="2 3">
    <name type="scientific">Pisolithus microcarpus 441</name>
    <dbReference type="NCBI Taxonomy" id="765257"/>
    <lineage>
        <taxon>Eukaryota</taxon>
        <taxon>Fungi</taxon>
        <taxon>Dikarya</taxon>
        <taxon>Basidiomycota</taxon>
        <taxon>Agaricomycotina</taxon>
        <taxon>Agaricomycetes</taxon>
        <taxon>Agaricomycetidae</taxon>
        <taxon>Boletales</taxon>
        <taxon>Sclerodermatineae</taxon>
        <taxon>Pisolithaceae</taxon>
        <taxon>Pisolithus</taxon>
    </lineage>
</organism>
<dbReference type="EMBL" id="KN833701">
    <property type="protein sequence ID" value="KIK26585.1"/>
    <property type="molecule type" value="Genomic_DNA"/>
</dbReference>
<protein>
    <recommendedName>
        <fullName evidence="4">Choline kinase</fullName>
    </recommendedName>
</protein>
<evidence type="ECO:0008006" key="4">
    <source>
        <dbReference type="Google" id="ProtNLM"/>
    </source>
</evidence>
<dbReference type="GO" id="GO:0004103">
    <property type="term" value="F:choline kinase activity"/>
    <property type="evidence" value="ECO:0007669"/>
    <property type="project" value="TreeGrafter"/>
</dbReference>
<dbReference type="GO" id="GO:0006646">
    <property type="term" value="P:phosphatidylethanolamine biosynthetic process"/>
    <property type="evidence" value="ECO:0007669"/>
    <property type="project" value="TreeGrafter"/>
</dbReference>
<evidence type="ECO:0000313" key="3">
    <source>
        <dbReference type="Proteomes" id="UP000054018"/>
    </source>
</evidence>
<dbReference type="Gene3D" id="3.30.200.20">
    <property type="entry name" value="Phosphorylase Kinase, domain 1"/>
    <property type="match status" value="1"/>
</dbReference>
<dbReference type="GO" id="GO:0005737">
    <property type="term" value="C:cytoplasm"/>
    <property type="evidence" value="ECO:0007669"/>
    <property type="project" value="TreeGrafter"/>
</dbReference>
<evidence type="ECO:0000256" key="1">
    <source>
        <dbReference type="ARBA" id="ARBA00038211"/>
    </source>
</evidence>
<proteinExistence type="inferred from homology"/>
<dbReference type="PANTHER" id="PTHR22603:SF93">
    <property type="entry name" value="RE24176P"/>
    <property type="match status" value="1"/>
</dbReference>
<reference evidence="3" key="2">
    <citation type="submission" date="2015-01" db="EMBL/GenBank/DDBJ databases">
        <title>Evolutionary Origins and Diversification of the Mycorrhizal Mutualists.</title>
        <authorList>
            <consortium name="DOE Joint Genome Institute"/>
            <consortium name="Mycorrhizal Genomics Consortium"/>
            <person name="Kohler A."/>
            <person name="Kuo A."/>
            <person name="Nagy L.G."/>
            <person name="Floudas D."/>
            <person name="Copeland A."/>
            <person name="Barry K.W."/>
            <person name="Cichocki N."/>
            <person name="Veneault-Fourrey C."/>
            <person name="LaButti K."/>
            <person name="Lindquist E.A."/>
            <person name="Lipzen A."/>
            <person name="Lundell T."/>
            <person name="Morin E."/>
            <person name="Murat C."/>
            <person name="Riley R."/>
            <person name="Ohm R."/>
            <person name="Sun H."/>
            <person name="Tunlid A."/>
            <person name="Henrissat B."/>
            <person name="Grigoriev I.V."/>
            <person name="Hibbett D.S."/>
            <person name="Martin F."/>
        </authorList>
    </citation>
    <scope>NUCLEOTIDE SEQUENCE [LARGE SCALE GENOMIC DNA]</scope>
    <source>
        <strain evidence="3">441</strain>
    </source>
</reference>
<dbReference type="STRING" id="765257.A0A0C9YNJ5"/>
<dbReference type="PANTHER" id="PTHR22603">
    <property type="entry name" value="CHOLINE/ETHANOALAMINE KINASE"/>
    <property type="match status" value="1"/>
</dbReference>
<dbReference type="GO" id="GO:0004305">
    <property type="term" value="F:ethanolamine kinase activity"/>
    <property type="evidence" value="ECO:0007669"/>
    <property type="project" value="TreeGrafter"/>
</dbReference>
<reference evidence="2 3" key="1">
    <citation type="submission" date="2014-04" db="EMBL/GenBank/DDBJ databases">
        <authorList>
            <consortium name="DOE Joint Genome Institute"/>
            <person name="Kuo A."/>
            <person name="Kohler A."/>
            <person name="Costa M.D."/>
            <person name="Nagy L.G."/>
            <person name="Floudas D."/>
            <person name="Copeland A."/>
            <person name="Barry K.W."/>
            <person name="Cichocki N."/>
            <person name="Veneault-Fourrey C."/>
            <person name="LaButti K."/>
            <person name="Lindquist E.A."/>
            <person name="Lipzen A."/>
            <person name="Lundell T."/>
            <person name="Morin E."/>
            <person name="Murat C."/>
            <person name="Sun H."/>
            <person name="Tunlid A."/>
            <person name="Henrissat B."/>
            <person name="Grigoriev I.V."/>
            <person name="Hibbett D.S."/>
            <person name="Martin F."/>
            <person name="Nordberg H.P."/>
            <person name="Cantor M.N."/>
            <person name="Hua S.X."/>
        </authorList>
    </citation>
    <scope>NUCLEOTIDE SEQUENCE [LARGE SCALE GENOMIC DNA]</scope>
    <source>
        <strain evidence="2 3">441</strain>
    </source>
</reference>